<protein>
    <submittedName>
        <fullName evidence="1">Uncharacterized protein</fullName>
    </submittedName>
</protein>
<evidence type="ECO:0000313" key="1">
    <source>
        <dbReference type="EMBL" id="AYV77572.1"/>
    </source>
</evidence>
<organism evidence="1">
    <name type="scientific">Dasosvirus sp</name>
    <dbReference type="NCBI Taxonomy" id="2487764"/>
    <lineage>
        <taxon>Viruses</taxon>
        <taxon>Varidnaviria</taxon>
        <taxon>Bamfordvirae</taxon>
        <taxon>Nucleocytoviricota</taxon>
        <taxon>Megaviricetes</taxon>
        <taxon>Imitervirales</taxon>
        <taxon>Mimiviridae</taxon>
        <taxon>Klosneuvirinae</taxon>
    </lineage>
</organism>
<dbReference type="EMBL" id="MK072049">
    <property type="protein sequence ID" value="AYV77572.1"/>
    <property type="molecule type" value="Genomic_DNA"/>
</dbReference>
<proteinExistence type="predicted"/>
<accession>A0A3G4ZRM9</accession>
<sequence>MADDNSLIETAIHASIIDKIENPVPQRKHIDFIVGRGRLAPQGYLNIPLSDYMKTRNIVFVDPALEHDADIQKLIENVNFSNYRITHLEDPNEMIDVNIIFDWSTFYCTALQSMKAIADKIGRRFKVYVPLAPDEKKIPSIIKEHLSNPKFIVTIVEAQYPMFKIDQEEYKNIMNMEQYMLILVNH</sequence>
<name>A0A3G4ZRM9_9VIRU</name>
<reference evidence="1" key="1">
    <citation type="submission" date="2018-10" db="EMBL/GenBank/DDBJ databases">
        <title>Hidden diversity of soil giant viruses.</title>
        <authorList>
            <person name="Schulz F."/>
            <person name="Alteio L."/>
            <person name="Goudeau D."/>
            <person name="Ryan E.M."/>
            <person name="Malmstrom R.R."/>
            <person name="Blanchard J."/>
            <person name="Woyke T."/>
        </authorList>
    </citation>
    <scope>NUCLEOTIDE SEQUENCE</scope>
    <source>
        <strain evidence="1">DSV1</strain>
    </source>
</reference>
<gene>
    <name evidence="1" type="ORF">Dasosvirus8_6</name>
</gene>